<dbReference type="Proteomes" id="UP000018725">
    <property type="component" value="Chromosome"/>
</dbReference>
<keyword evidence="2" id="KW-1185">Reference proteome</keyword>
<evidence type="ECO:0000313" key="1">
    <source>
        <dbReference type="EMBL" id="AHC35683.1"/>
    </source>
</evidence>
<reference evidence="1 2" key="1">
    <citation type="journal article" date="2014" name="Genome Announc.">
        <title>Complete Genome Sequence of Pseudomonas sp. Strain TKP, Isolated from a gamma-Hexachlorocyclohexane-Degrading Mixed Culture.</title>
        <authorList>
            <person name="Ohtsubo Y."/>
            <person name="Kishida K."/>
            <person name="Sato T."/>
            <person name="Tabata M."/>
            <person name="Kawasumi T."/>
            <person name="Ogura Y."/>
            <person name="Hayashi T."/>
            <person name="Tsuda M."/>
            <person name="Nagata Y."/>
        </authorList>
    </citation>
    <scope>NUCLEOTIDE SEQUENCE [LARGE SCALE GENOMIC DNA]</scope>
    <source>
        <strain evidence="1 2">TKP</strain>
    </source>
</reference>
<protein>
    <submittedName>
        <fullName evidence="1">Uncharacterized protein</fullName>
    </submittedName>
</protein>
<evidence type="ECO:0000313" key="2">
    <source>
        <dbReference type="Proteomes" id="UP000018725"/>
    </source>
</evidence>
<organism evidence="1 2">
    <name type="scientific">Pseudomonas gorinensis</name>
    <dbReference type="NCBI Taxonomy" id="3240790"/>
    <lineage>
        <taxon>Bacteria</taxon>
        <taxon>Pseudomonadati</taxon>
        <taxon>Pseudomonadota</taxon>
        <taxon>Gammaproteobacteria</taxon>
        <taxon>Pseudomonadales</taxon>
        <taxon>Pseudomonadaceae</taxon>
        <taxon>Pseudomonas</taxon>
    </lineage>
</organism>
<accession>A0ACA7P6T9</accession>
<dbReference type="EMBL" id="CP006852">
    <property type="protein sequence ID" value="AHC35683.1"/>
    <property type="molecule type" value="Genomic_DNA"/>
</dbReference>
<sequence length="50" mass="5453">MVKAINLADWFGQCLLIIDPTDQPVGPSDWTVRPPASNLMACATEEAPLR</sequence>
<gene>
    <name evidence="1" type="ORF">U771_15800</name>
</gene>
<proteinExistence type="predicted"/>
<name>A0ACA7P6T9_9PSED</name>